<feature type="region of interest" description="Disordered" evidence="4">
    <location>
        <begin position="285"/>
        <end position="304"/>
    </location>
</feature>
<accession>A0ABW2UEH2</accession>
<feature type="signal peptide" evidence="5">
    <location>
        <begin position="1"/>
        <end position="19"/>
    </location>
</feature>
<evidence type="ECO:0000256" key="5">
    <source>
        <dbReference type="SAM" id="SignalP"/>
    </source>
</evidence>
<dbReference type="Pfam" id="PF06977">
    <property type="entry name" value="SdiA-regulated"/>
    <property type="match status" value="1"/>
</dbReference>
<feature type="chain" id="PRO_5045418434" evidence="5">
    <location>
        <begin position="20"/>
        <end position="304"/>
    </location>
</feature>
<keyword evidence="7" id="KW-1185">Reference proteome</keyword>
<reference evidence="7" key="1">
    <citation type="journal article" date="2019" name="Int. J. Syst. Evol. Microbiol.">
        <title>The Global Catalogue of Microorganisms (GCM) 10K type strain sequencing project: providing services to taxonomists for standard genome sequencing and annotation.</title>
        <authorList>
            <consortium name="The Broad Institute Genomics Platform"/>
            <consortium name="The Broad Institute Genome Sequencing Center for Infectious Disease"/>
            <person name="Wu L."/>
            <person name="Ma J."/>
        </authorList>
    </citation>
    <scope>NUCLEOTIDE SEQUENCE [LARGE SCALE GENOMIC DNA]</scope>
    <source>
        <strain evidence="7">JCM 19635</strain>
    </source>
</reference>
<protein>
    <submittedName>
        <fullName evidence="6">SdiA-regulated domain-containing protein</fullName>
    </submittedName>
</protein>
<sequence length="304" mass="32199">MLKPLFAALLLTGCGNAPASSDPARPLTTSPSDAAGSHATSAYNFTRPTVTYAVPPALQELSGQTLVGDGQLACIEDETGDLLFYNLRTQRLDSTVQFGPKGDYEDVARVPGGYLVLRSDGTLFKRSGRVTSTYATGLSAANEPEGLTYDAASQTLLVACKGEPGAGLPGTQRAVYRLNPTTYHIEPKPAYVLDIEAILTRSPDAARKGKAAKKTGQLSQFAPSAVAVHPRTHHVFVLSARGNDLVELDAQGRLIAAQTLDPNLFPQPEGLAFAPNGDLFVSSEAGSKKGQGRLYRFSEINPQP</sequence>
<comment type="subcellular location">
    <subcellularLocation>
        <location evidence="1">Cell membrane</location>
    </subcellularLocation>
</comment>
<evidence type="ECO:0000256" key="2">
    <source>
        <dbReference type="ARBA" id="ARBA00022475"/>
    </source>
</evidence>
<evidence type="ECO:0000313" key="7">
    <source>
        <dbReference type="Proteomes" id="UP001596513"/>
    </source>
</evidence>
<evidence type="ECO:0000256" key="1">
    <source>
        <dbReference type="ARBA" id="ARBA00004236"/>
    </source>
</evidence>
<keyword evidence="5" id="KW-0732">Signal</keyword>
<dbReference type="Proteomes" id="UP001596513">
    <property type="component" value="Unassembled WGS sequence"/>
</dbReference>
<keyword evidence="3" id="KW-0472">Membrane</keyword>
<name>A0ABW2UEH2_9BACT</name>
<dbReference type="SUPFAM" id="SSF101898">
    <property type="entry name" value="NHL repeat"/>
    <property type="match status" value="1"/>
</dbReference>
<gene>
    <name evidence="6" type="ORF">ACFQT0_28110</name>
</gene>
<keyword evidence="2" id="KW-1003">Cell membrane</keyword>
<evidence type="ECO:0000256" key="3">
    <source>
        <dbReference type="ARBA" id="ARBA00023136"/>
    </source>
</evidence>
<dbReference type="RefSeq" id="WP_380206568.1">
    <property type="nucleotide sequence ID" value="NZ_JBHTEK010000004.1"/>
</dbReference>
<dbReference type="InterPro" id="IPR009722">
    <property type="entry name" value="YjiK/CarP"/>
</dbReference>
<evidence type="ECO:0000313" key="6">
    <source>
        <dbReference type="EMBL" id="MFC7670822.1"/>
    </source>
</evidence>
<feature type="region of interest" description="Disordered" evidence="4">
    <location>
        <begin position="19"/>
        <end position="39"/>
    </location>
</feature>
<evidence type="ECO:0000256" key="4">
    <source>
        <dbReference type="SAM" id="MobiDB-lite"/>
    </source>
</evidence>
<organism evidence="6 7">
    <name type="scientific">Hymenobacter humi</name>
    <dbReference type="NCBI Taxonomy" id="1411620"/>
    <lineage>
        <taxon>Bacteria</taxon>
        <taxon>Pseudomonadati</taxon>
        <taxon>Bacteroidota</taxon>
        <taxon>Cytophagia</taxon>
        <taxon>Cytophagales</taxon>
        <taxon>Hymenobacteraceae</taxon>
        <taxon>Hymenobacter</taxon>
    </lineage>
</organism>
<comment type="caution">
    <text evidence="6">The sequence shown here is derived from an EMBL/GenBank/DDBJ whole genome shotgun (WGS) entry which is preliminary data.</text>
</comment>
<dbReference type="EMBL" id="JBHTEK010000004">
    <property type="protein sequence ID" value="MFC7670822.1"/>
    <property type="molecule type" value="Genomic_DNA"/>
</dbReference>
<proteinExistence type="predicted"/>
<feature type="compositionally biased region" description="Polar residues" evidence="4">
    <location>
        <begin position="27"/>
        <end position="39"/>
    </location>
</feature>